<dbReference type="Proteomes" id="UP001338582">
    <property type="component" value="Chromosome 6"/>
</dbReference>
<evidence type="ECO:0000256" key="5">
    <source>
        <dbReference type="SAM" id="Coils"/>
    </source>
</evidence>
<dbReference type="RefSeq" id="XP_062879912.1">
    <property type="nucleotide sequence ID" value="XM_063023842.1"/>
</dbReference>
<evidence type="ECO:0000256" key="3">
    <source>
        <dbReference type="ARBA" id="ARBA00022989"/>
    </source>
</evidence>
<dbReference type="EMBL" id="CP138899">
    <property type="protein sequence ID" value="WPK27534.1"/>
    <property type="molecule type" value="Genomic_DNA"/>
</dbReference>
<reference evidence="8 9" key="1">
    <citation type="submission" date="2023-10" db="EMBL/GenBank/DDBJ databases">
        <title>Draft Genome Sequence of Candida saopaulonensis from a very Premature Infant with Sepsis.</title>
        <authorList>
            <person name="Ning Y."/>
            <person name="Dai R."/>
            <person name="Xiao M."/>
            <person name="Xu Y."/>
            <person name="Yan Q."/>
            <person name="Zhang L."/>
        </authorList>
    </citation>
    <scope>NUCLEOTIDE SEQUENCE [LARGE SCALE GENOMIC DNA]</scope>
    <source>
        <strain evidence="8 9">19XY460</strain>
    </source>
</reference>
<dbReference type="PANTHER" id="PTHR15407:SF28">
    <property type="entry name" value="RIBITOL-5-PHOSPHATE TRANSFERASE FKTN"/>
    <property type="match status" value="1"/>
</dbReference>
<dbReference type="InterPro" id="IPR009644">
    <property type="entry name" value="FKTN/MNN4/W02B3.4-1"/>
</dbReference>
<organism evidence="8 9">
    <name type="scientific">Australozyma saopauloensis</name>
    <dbReference type="NCBI Taxonomy" id="291208"/>
    <lineage>
        <taxon>Eukaryota</taxon>
        <taxon>Fungi</taxon>
        <taxon>Dikarya</taxon>
        <taxon>Ascomycota</taxon>
        <taxon>Saccharomycotina</taxon>
        <taxon>Pichiomycetes</taxon>
        <taxon>Metschnikowiaceae</taxon>
        <taxon>Australozyma</taxon>
    </lineage>
</organism>
<accession>A0AAX4HGC8</accession>
<feature type="domain" description="LicD/FKTN/FKRP nucleotidyltransferase" evidence="7">
    <location>
        <begin position="535"/>
        <end position="584"/>
    </location>
</feature>
<dbReference type="InterPro" id="IPR007074">
    <property type="entry name" value="LicD/FKTN/FKRP_NTP_transf"/>
</dbReference>
<keyword evidence="9" id="KW-1185">Reference proteome</keyword>
<gene>
    <name evidence="8" type="ORF">PUMCH_004926</name>
</gene>
<evidence type="ECO:0000313" key="9">
    <source>
        <dbReference type="Proteomes" id="UP001338582"/>
    </source>
</evidence>
<dbReference type="AlphaFoldDB" id="A0AAX4HGC8"/>
<dbReference type="KEGG" id="asau:88175986"/>
<evidence type="ECO:0000259" key="7">
    <source>
        <dbReference type="Pfam" id="PF04991"/>
    </source>
</evidence>
<sequence length="754" mass="88886">MMFMVVKRKYTRMGLTAFVFLNLFYYFLWTFLLNLPQLELDNLDSLSASLKLSGLELESSKRFNKLANELMKRKLREDPEDVFYAFDTTITADKTELKIPNYIGAPEEERLARAPFDPRFTLAAYYQYLIEDTRPLKKIALPFHWSDWVDLHQLNSQYYKSKGRISCKDFDHRQYENETYSHDDDDELHRGAADLKDFCRDTLDKNSAFEMRMELFAHGGRMLPENAILAGKAYLYTSAPNPISILFLTKEGFYHIPLLSTRKSILQGNAVAASLAAYKNTHELVNTLDLFLQLKKIRPVQNEYVVEAYEVSLSHEDFVLDIEKLQDDLENTQRQKNLTMHEYSFQRSIEESLAKGKEAPKYFSEAKVYDSPIGDHYDWRFFNGIAYHNDEKPLILHRMTRSWLSFTRKVGLKTWVAHGSLLAWQFNGMGFPWDDDVDVQMPIQEFLSMCRHFNQTMVVEDTEDGFGRYFLDCATYVTQRAHGNGNNNIDARFIDVDSGFYIDITALAVSEERIDARFKDKIPQSLIDREALTEEINKSLRLYNCRNYHFVSLEEISPLVRTVFDGEWAYVPLNYPVLLGNEYGDGIFRRSHQGKHFVGQLRIWIKEEILIPFLRHPKQWREYYENRGRVPLEKPKQIDGELTGEELFRLQNLSEDELLRLLQHDEVFLRYQKTRDTTLFHEFESMRLLHKKSTAAMVKQVPDLPPFRYDPFLFLMRQQYLTFETKEARYEELFEASKDEIMVNWLKSIKSIKM</sequence>
<feature type="domain" description="LicD/FKTN/FKRP nucleotidyltransferase" evidence="7">
    <location>
        <begin position="407"/>
        <end position="517"/>
    </location>
</feature>
<dbReference type="GeneID" id="88175986"/>
<evidence type="ECO:0000256" key="1">
    <source>
        <dbReference type="ARBA" id="ARBA00004167"/>
    </source>
</evidence>
<dbReference type="GO" id="GO:0009100">
    <property type="term" value="P:glycoprotein metabolic process"/>
    <property type="evidence" value="ECO:0007669"/>
    <property type="project" value="UniProtKB-ARBA"/>
</dbReference>
<feature type="transmembrane region" description="Helical" evidence="6">
    <location>
        <begin position="12"/>
        <end position="32"/>
    </location>
</feature>
<name>A0AAX4HGC8_9ASCO</name>
<comment type="subcellular location">
    <subcellularLocation>
        <location evidence="1">Membrane</location>
        <topology evidence="1">Single-pass membrane protein</topology>
    </subcellularLocation>
</comment>
<evidence type="ECO:0000256" key="6">
    <source>
        <dbReference type="SAM" id="Phobius"/>
    </source>
</evidence>
<evidence type="ECO:0000313" key="8">
    <source>
        <dbReference type="EMBL" id="WPK27534.1"/>
    </source>
</evidence>
<dbReference type="Pfam" id="PF04991">
    <property type="entry name" value="LicD"/>
    <property type="match status" value="2"/>
</dbReference>
<keyword evidence="3 6" id="KW-1133">Transmembrane helix</keyword>
<evidence type="ECO:0000256" key="2">
    <source>
        <dbReference type="ARBA" id="ARBA00022692"/>
    </source>
</evidence>
<proteinExistence type="predicted"/>
<protein>
    <recommendedName>
        <fullName evidence="7">LicD/FKTN/FKRP nucleotidyltransferase domain-containing protein</fullName>
    </recommendedName>
</protein>
<evidence type="ECO:0000256" key="4">
    <source>
        <dbReference type="ARBA" id="ARBA00023136"/>
    </source>
</evidence>
<keyword evidence="2 6" id="KW-0812">Transmembrane</keyword>
<dbReference type="PANTHER" id="PTHR15407">
    <property type="entry name" value="FUKUTIN-RELATED"/>
    <property type="match status" value="1"/>
</dbReference>
<feature type="coiled-coil region" evidence="5">
    <location>
        <begin position="315"/>
        <end position="342"/>
    </location>
</feature>
<dbReference type="GO" id="GO:0016020">
    <property type="term" value="C:membrane"/>
    <property type="evidence" value="ECO:0007669"/>
    <property type="project" value="UniProtKB-SubCell"/>
</dbReference>
<keyword evidence="5" id="KW-0175">Coiled coil</keyword>
<keyword evidence="4 6" id="KW-0472">Membrane</keyword>